<gene>
    <name evidence="1" type="ORF">BaRGS_00033375</name>
</gene>
<organism evidence="1 2">
    <name type="scientific">Batillaria attramentaria</name>
    <dbReference type="NCBI Taxonomy" id="370345"/>
    <lineage>
        <taxon>Eukaryota</taxon>
        <taxon>Metazoa</taxon>
        <taxon>Spiralia</taxon>
        <taxon>Lophotrochozoa</taxon>
        <taxon>Mollusca</taxon>
        <taxon>Gastropoda</taxon>
        <taxon>Caenogastropoda</taxon>
        <taxon>Sorbeoconcha</taxon>
        <taxon>Cerithioidea</taxon>
        <taxon>Batillariidae</taxon>
        <taxon>Batillaria</taxon>
    </lineage>
</organism>
<protein>
    <submittedName>
        <fullName evidence="1">Uncharacterized protein</fullName>
    </submittedName>
</protein>
<sequence length="78" mass="8652">MVARNWMTCYMYLHCHNSIGGEGKPAETDHQVKGIPTSHCFLLFPQRLKGPGQYSTGVRQGTGALGSHDRCPLYSPFL</sequence>
<dbReference type="AlphaFoldDB" id="A0ABD0JK08"/>
<name>A0ABD0JK08_9CAEN</name>
<dbReference type="Proteomes" id="UP001519460">
    <property type="component" value="Unassembled WGS sequence"/>
</dbReference>
<accession>A0ABD0JK08</accession>
<comment type="caution">
    <text evidence="1">The sequence shown here is derived from an EMBL/GenBank/DDBJ whole genome shotgun (WGS) entry which is preliminary data.</text>
</comment>
<reference evidence="1 2" key="1">
    <citation type="journal article" date="2023" name="Sci. Data">
        <title>Genome assembly of the Korean intertidal mud-creeper Batillaria attramentaria.</title>
        <authorList>
            <person name="Patra A.K."/>
            <person name="Ho P.T."/>
            <person name="Jun S."/>
            <person name="Lee S.J."/>
            <person name="Kim Y."/>
            <person name="Won Y.J."/>
        </authorList>
    </citation>
    <scope>NUCLEOTIDE SEQUENCE [LARGE SCALE GENOMIC DNA]</scope>
    <source>
        <strain evidence="1">Wonlab-2016</strain>
    </source>
</reference>
<keyword evidence="2" id="KW-1185">Reference proteome</keyword>
<dbReference type="EMBL" id="JACVVK020000408">
    <property type="protein sequence ID" value="KAK7475357.1"/>
    <property type="molecule type" value="Genomic_DNA"/>
</dbReference>
<proteinExistence type="predicted"/>
<evidence type="ECO:0000313" key="2">
    <source>
        <dbReference type="Proteomes" id="UP001519460"/>
    </source>
</evidence>
<evidence type="ECO:0000313" key="1">
    <source>
        <dbReference type="EMBL" id="KAK7475357.1"/>
    </source>
</evidence>